<evidence type="ECO:0000259" key="11">
    <source>
        <dbReference type="Pfam" id="PF25989"/>
    </source>
</evidence>
<dbReference type="NCBIfam" id="TIGR01730">
    <property type="entry name" value="RND_mfp"/>
    <property type="match status" value="1"/>
</dbReference>
<evidence type="ECO:0000259" key="9">
    <source>
        <dbReference type="Pfam" id="PF25917"/>
    </source>
</evidence>
<keyword evidence="3" id="KW-1003">Cell membrane</keyword>
<protein>
    <submittedName>
        <fullName evidence="12">Efflux RND transporter periplasmic adaptor subunit</fullName>
    </submittedName>
</protein>
<comment type="similarity">
    <text evidence="2">Belongs to the membrane fusion protein (MFP) (TC 8.A.1) family.</text>
</comment>
<keyword evidence="13" id="KW-1185">Reference proteome</keyword>
<dbReference type="PANTHER" id="PTHR30469:SF12">
    <property type="entry name" value="MULTIDRUG RESISTANCE PROTEIN MDTA"/>
    <property type="match status" value="1"/>
</dbReference>
<dbReference type="Pfam" id="PF25989">
    <property type="entry name" value="YknX_C"/>
    <property type="match status" value="1"/>
</dbReference>
<dbReference type="Pfam" id="PF25917">
    <property type="entry name" value="BSH_RND"/>
    <property type="match status" value="1"/>
</dbReference>
<accession>A0ABS9MQI6</accession>
<dbReference type="InterPro" id="IPR058625">
    <property type="entry name" value="MdtA-like_BSH"/>
</dbReference>
<dbReference type="EMBL" id="JAKNCT010000005">
    <property type="protein sequence ID" value="MCG5030854.1"/>
    <property type="molecule type" value="Genomic_DNA"/>
</dbReference>
<evidence type="ECO:0000313" key="13">
    <source>
        <dbReference type="Proteomes" id="UP001297600"/>
    </source>
</evidence>
<feature type="domain" description="Multidrug resistance protein MdtA-like beta-barrel" evidence="10">
    <location>
        <begin position="215"/>
        <end position="297"/>
    </location>
</feature>
<dbReference type="Gene3D" id="2.40.420.20">
    <property type="match status" value="1"/>
</dbReference>
<dbReference type="Gene3D" id="1.10.287.470">
    <property type="entry name" value="Helix hairpin bin"/>
    <property type="match status" value="1"/>
</dbReference>
<dbReference type="InterPro" id="IPR058624">
    <property type="entry name" value="MdtA-like_HH"/>
</dbReference>
<evidence type="ECO:0000256" key="3">
    <source>
        <dbReference type="ARBA" id="ARBA00022475"/>
    </source>
</evidence>
<feature type="domain" description="Multidrug resistance protein MdtA-like barrel-sandwich hybrid" evidence="9">
    <location>
        <begin position="69"/>
        <end position="211"/>
    </location>
</feature>
<evidence type="ECO:0000256" key="5">
    <source>
        <dbReference type="ARBA" id="ARBA00023136"/>
    </source>
</evidence>
<keyword evidence="6" id="KW-0175">Coiled coil</keyword>
<sequence length="396" mass="41677">MNLKKALIAAGVVVALAAAGYAGFRGWQSARMSKMSMMPRTVAVQVAQAVRQDVPTIVTALGTVTANQTADVISQVQGHLTNLYFKEGDFVKKGALLAKVDTRGYEANLQQYQGTLAEAQAQLANAKSVLERYERLYRQDSISKQDLEAQRAAVKQYEGSVRSARGQIANASVSVGYGRITAPISGYIGIRQRDLGNLVGPSDSTPIAVITQTTPIAVEFSIPQGNLSEVVGPVRSGQKLQVDVFDQSGLGLLARGTVSAVGNTIDQATGTVKVKSLFDNRDSKLFPNQFVNVKLVTGTLKNAVVVPTSAIQTSQNGLYVFTVGDDQVAHKAAVKIGPATEDGKTAILEGVAEGARVVTAGADSTSDGSKVTVVEPKAVDTSAVEKKSKGVGRGRR</sequence>
<dbReference type="Gene3D" id="2.40.50.100">
    <property type="match status" value="1"/>
</dbReference>
<evidence type="ECO:0000259" key="8">
    <source>
        <dbReference type="Pfam" id="PF25876"/>
    </source>
</evidence>
<evidence type="ECO:0000256" key="1">
    <source>
        <dbReference type="ARBA" id="ARBA00004236"/>
    </source>
</evidence>
<keyword evidence="5" id="KW-0472">Membrane</keyword>
<feature type="domain" description="YknX-like C-terminal permuted SH3-like" evidence="11">
    <location>
        <begin position="304"/>
        <end position="373"/>
    </location>
</feature>
<dbReference type="PANTHER" id="PTHR30469">
    <property type="entry name" value="MULTIDRUG RESISTANCE PROTEIN MDTA"/>
    <property type="match status" value="1"/>
</dbReference>
<evidence type="ECO:0000256" key="4">
    <source>
        <dbReference type="ARBA" id="ARBA00022519"/>
    </source>
</evidence>
<evidence type="ECO:0000313" key="12">
    <source>
        <dbReference type="EMBL" id="MCG5030854.1"/>
    </source>
</evidence>
<dbReference type="RefSeq" id="WP_237978506.1">
    <property type="nucleotide sequence ID" value="NZ_JAKNCT010000005.1"/>
</dbReference>
<evidence type="ECO:0000256" key="7">
    <source>
        <dbReference type="SAM" id="MobiDB-lite"/>
    </source>
</evidence>
<evidence type="ECO:0000256" key="2">
    <source>
        <dbReference type="ARBA" id="ARBA00009477"/>
    </source>
</evidence>
<evidence type="ECO:0000259" key="10">
    <source>
        <dbReference type="Pfam" id="PF25944"/>
    </source>
</evidence>
<feature type="coiled-coil region" evidence="6">
    <location>
        <begin position="102"/>
        <end position="150"/>
    </location>
</feature>
<dbReference type="InterPro" id="IPR058637">
    <property type="entry name" value="YknX-like_C"/>
</dbReference>
<name>A0ABS9MQI6_9BURK</name>
<dbReference type="Pfam" id="PF25944">
    <property type="entry name" value="Beta-barrel_RND"/>
    <property type="match status" value="1"/>
</dbReference>
<gene>
    <name evidence="12" type="ORF">MAF45_05270</name>
</gene>
<organism evidence="12 13">
    <name type="scientific">Mesosutterella porci</name>
    <dbReference type="NCBI Taxonomy" id="2915351"/>
    <lineage>
        <taxon>Bacteria</taxon>
        <taxon>Pseudomonadati</taxon>
        <taxon>Pseudomonadota</taxon>
        <taxon>Betaproteobacteria</taxon>
        <taxon>Burkholderiales</taxon>
        <taxon>Sutterellaceae</taxon>
        <taxon>Mesosutterella</taxon>
    </lineage>
</organism>
<dbReference type="InterPro" id="IPR058626">
    <property type="entry name" value="MdtA-like_b-barrel"/>
</dbReference>
<dbReference type="Pfam" id="PF25876">
    <property type="entry name" value="HH_MFP_RND"/>
    <property type="match status" value="1"/>
</dbReference>
<comment type="subcellular location">
    <subcellularLocation>
        <location evidence="1">Cell membrane</location>
    </subcellularLocation>
</comment>
<evidence type="ECO:0000256" key="6">
    <source>
        <dbReference type="SAM" id="Coils"/>
    </source>
</evidence>
<feature type="region of interest" description="Disordered" evidence="7">
    <location>
        <begin position="361"/>
        <end position="396"/>
    </location>
</feature>
<feature type="domain" description="Multidrug resistance protein MdtA-like alpha-helical hairpin" evidence="8">
    <location>
        <begin position="108"/>
        <end position="175"/>
    </location>
</feature>
<keyword evidence="4" id="KW-0997">Cell inner membrane</keyword>
<dbReference type="SUPFAM" id="SSF111369">
    <property type="entry name" value="HlyD-like secretion proteins"/>
    <property type="match status" value="1"/>
</dbReference>
<proteinExistence type="inferred from homology"/>
<comment type="caution">
    <text evidence="12">The sequence shown here is derived from an EMBL/GenBank/DDBJ whole genome shotgun (WGS) entry which is preliminary data.</text>
</comment>
<reference evidence="12 13" key="1">
    <citation type="submission" date="2022-02" db="EMBL/GenBank/DDBJ databases">
        <title>Mesosutterella porci, a novel member of the family Sutterellaceae from pig feces.</title>
        <authorList>
            <person name="Wylensek D."/>
            <person name="Clavel T."/>
        </authorList>
    </citation>
    <scope>NUCLEOTIDE SEQUENCE [LARGE SCALE GENOMIC DNA]</scope>
    <source>
        <strain evidence="13">oilRF-744-wt-GAM-9</strain>
    </source>
</reference>
<dbReference type="InterPro" id="IPR006143">
    <property type="entry name" value="RND_pump_MFP"/>
</dbReference>
<dbReference type="Gene3D" id="2.40.30.170">
    <property type="match status" value="1"/>
</dbReference>
<dbReference type="Proteomes" id="UP001297600">
    <property type="component" value="Unassembled WGS sequence"/>
</dbReference>